<keyword evidence="5 6" id="KW-0472">Membrane</keyword>
<feature type="transmembrane region" description="Helical" evidence="6">
    <location>
        <begin position="12"/>
        <end position="34"/>
    </location>
</feature>
<dbReference type="Gene3D" id="1.20.1250.20">
    <property type="entry name" value="MFS general substrate transporter like domains"/>
    <property type="match status" value="2"/>
</dbReference>
<feature type="transmembrane region" description="Helical" evidence="6">
    <location>
        <begin position="232"/>
        <end position="252"/>
    </location>
</feature>
<feature type="transmembrane region" description="Helical" evidence="6">
    <location>
        <begin position="146"/>
        <end position="168"/>
    </location>
</feature>
<comment type="subcellular location">
    <subcellularLocation>
        <location evidence="1">Cell membrane</location>
        <topology evidence="1">Multi-pass membrane protein</topology>
    </subcellularLocation>
</comment>
<evidence type="ECO:0000256" key="2">
    <source>
        <dbReference type="ARBA" id="ARBA00022448"/>
    </source>
</evidence>
<feature type="transmembrane region" description="Helical" evidence="6">
    <location>
        <begin position="296"/>
        <end position="313"/>
    </location>
</feature>
<proteinExistence type="predicted"/>
<keyword evidence="9" id="KW-1185">Reference proteome</keyword>
<keyword evidence="2" id="KW-0813">Transport</keyword>
<feature type="transmembrane region" description="Helical" evidence="6">
    <location>
        <begin position="113"/>
        <end position="134"/>
    </location>
</feature>
<dbReference type="AlphaFoldDB" id="A0A1I2F2E9"/>
<sequence>MDMKNNKRWFYIAMPVFFLWFFGQIDKLGISVIQTNPQFLSDLGLTGENANGKIGFLTFIFFVAYALSNFFWGFFIDKYGARLTAIIGVLIWSVTMIMGGLSTTYGMFMLTRIVLGIGEGMMIPVCGKFIANWFHKNEIGRAQSSWVSGNYAGPALGAIFISAIIASFTWHATFFLLAAANLLIIIPMIIFLMRNNPEEHPGMSKEEVDYIKTTDISEDKEQKNFTQDFRYWIVWFGMVMASFLFFGISIWLPTYLSQAKSFNVEMMTAITSLSWLFALAFVLGCGYLADKTKRPSLIATILFISCAVMLSIATTSGVAIVSGLALGIAMGTMGGVFHLSNLFIVKYSTKETAGRAAGLMGFTNIFGGFATYVMGWMRDISGGSFTSSIVLLIVFASLGFIAYLFTLKTEANQVRQLKKESHVA</sequence>
<dbReference type="PANTHER" id="PTHR11662">
    <property type="entry name" value="SOLUTE CARRIER FAMILY 17"/>
    <property type="match status" value="1"/>
</dbReference>
<dbReference type="STRING" id="930128.SAMN05192532_10825"/>
<feature type="transmembrane region" description="Helical" evidence="6">
    <location>
        <begin position="389"/>
        <end position="407"/>
    </location>
</feature>
<feature type="transmembrane region" description="Helical" evidence="6">
    <location>
        <begin position="356"/>
        <end position="377"/>
    </location>
</feature>
<protein>
    <submittedName>
        <fullName evidence="8">Sugar phosphate permease</fullName>
    </submittedName>
</protein>
<feature type="transmembrane region" description="Helical" evidence="6">
    <location>
        <begin position="174"/>
        <end position="193"/>
    </location>
</feature>
<keyword evidence="4 6" id="KW-1133">Transmembrane helix</keyword>
<evidence type="ECO:0000313" key="8">
    <source>
        <dbReference type="EMBL" id="SFE98836.1"/>
    </source>
</evidence>
<evidence type="ECO:0000256" key="3">
    <source>
        <dbReference type="ARBA" id="ARBA00022692"/>
    </source>
</evidence>
<dbReference type="GO" id="GO:0005886">
    <property type="term" value="C:plasma membrane"/>
    <property type="evidence" value="ECO:0007669"/>
    <property type="project" value="UniProtKB-SubCell"/>
</dbReference>
<evidence type="ECO:0000256" key="6">
    <source>
        <dbReference type="SAM" id="Phobius"/>
    </source>
</evidence>
<feature type="transmembrane region" description="Helical" evidence="6">
    <location>
        <begin position="272"/>
        <end position="289"/>
    </location>
</feature>
<name>A0A1I2F2E9_9BACI</name>
<reference evidence="8 9" key="1">
    <citation type="submission" date="2016-10" db="EMBL/GenBank/DDBJ databases">
        <authorList>
            <person name="de Groot N.N."/>
        </authorList>
    </citation>
    <scope>NUCLEOTIDE SEQUENCE [LARGE SCALE GENOMIC DNA]</scope>
    <source>
        <strain evidence="8 9">DSM 23995</strain>
    </source>
</reference>
<evidence type="ECO:0000256" key="5">
    <source>
        <dbReference type="ARBA" id="ARBA00023136"/>
    </source>
</evidence>
<feature type="transmembrane region" description="Helical" evidence="6">
    <location>
        <begin position="54"/>
        <end position="76"/>
    </location>
</feature>
<dbReference type="EMBL" id="FONT01000008">
    <property type="protein sequence ID" value="SFE98836.1"/>
    <property type="molecule type" value="Genomic_DNA"/>
</dbReference>
<dbReference type="InterPro" id="IPR011701">
    <property type="entry name" value="MFS"/>
</dbReference>
<evidence type="ECO:0000256" key="4">
    <source>
        <dbReference type="ARBA" id="ARBA00022989"/>
    </source>
</evidence>
<evidence type="ECO:0000259" key="7">
    <source>
        <dbReference type="PROSITE" id="PS50850"/>
    </source>
</evidence>
<dbReference type="GO" id="GO:0022857">
    <property type="term" value="F:transmembrane transporter activity"/>
    <property type="evidence" value="ECO:0007669"/>
    <property type="project" value="InterPro"/>
</dbReference>
<dbReference type="Proteomes" id="UP000199516">
    <property type="component" value="Unassembled WGS sequence"/>
</dbReference>
<feature type="transmembrane region" description="Helical" evidence="6">
    <location>
        <begin position="83"/>
        <end position="101"/>
    </location>
</feature>
<dbReference type="PROSITE" id="PS50850">
    <property type="entry name" value="MFS"/>
    <property type="match status" value="1"/>
</dbReference>
<accession>A0A1I2F2E9</accession>
<evidence type="ECO:0000313" key="9">
    <source>
        <dbReference type="Proteomes" id="UP000199516"/>
    </source>
</evidence>
<dbReference type="PANTHER" id="PTHR11662:SF399">
    <property type="entry name" value="FI19708P1-RELATED"/>
    <property type="match status" value="1"/>
</dbReference>
<evidence type="ECO:0000256" key="1">
    <source>
        <dbReference type="ARBA" id="ARBA00004651"/>
    </source>
</evidence>
<dbReference type="InterPro" id="IPR036259">
    <property type="entry name" value="MFS_trans_sf"/>
</dbReference>
<organism evidence="8 9">
    <name type="scientific">Alteribacillus iranensis</name>
    <dbReference type="NCBI Taxonomy" id="930128"/>
    <lineage>
        <taxon>Bacteria</taxon>
        <taxon>Bacillati</taxon>
        <taxon>Bacillota</taxon>
        <taxon>Bacilli</taxon>
        <taxon>Bacillales</taxon>
        <taxon>Bacillaceae</taxon>
        <taxon>Alteribacillus</taxon>
    </lineage>
</organism>
<dbReference type="InterPro" id="IPR020846">
    <property type="entry name" value="MFS_dom"/>
</dbReference>
<feature type="transmembrane region" description="Helical" evidence="6">
    <location>
        <begin position="319"/>
        <end position="344"/>
    </location>
</feature>
<feature type="domain" description="Major facilitator superfamily (MFS) profile" evidence="7">
    <location>
        <begin position="12"/>
        <end position="414"/>
    </location>
</feature>
<dbReference type="Pfam" id="PF07690">
    <property type="entry name" value="MFS_1"/>
    <property type="match status" value="1"/>
</dbReference>
<dbReference type="InterPro" id="IPR050382">
    <property type="entry name" value="MFS_Na/Anion_cotransporter"/>
</dbReference>
<gene>
    <name evidence="8" type="ORF">SAMN05192532_10825</name>
</gene>
<dbReference type="SUPFAM" id="SSF103473">
    <property type="entry name" value="MFS general substrate transporter"/>
    <property type="match status" value="1"/>
</dbReference>
<keyword evidence="3 6" id="KW-0812">Transmembrane</keyword>